<evidence type="ECO:0000256" key="2">
    <source>
        <dbReference type="PROSITE-ProRule" id="PRU00339"/>
    </source>
</evidence>
<dbReference type="SMART" id="SM00028">
    <property type="entry name" value="TPR"/>
    <property type="match status" value="6"/>
</dbReference>
<gene>
    <name evidence="5" type="ORF">HUE88_06000</name>
</gene>
<proteinExistence type="predicted"/>
<keyword evidence="1" id="KW-0677">Repeat</keyword>
<name>A0A7S7LXI9_9BACT</name>
<feature type="repeat" description="TPR" evidence="2">
    <location>
        <begin position="1046"/>
        <end position="1079"/>
    </location>
</feature>
<evidence type="ECO:0000259" key="4">
    <source>
        <dbReference type="Pfam" id="PF24883"/>
    </source>
</evidence>
<dbReference type="Pfam" id="PF13374">
    <property type="entry name" value="TPR_10"/>
    <property type="match status" value="3"/>
</dbReference>
<keyword evidence="6" id="KW-1185">Reference proteome</keyword>
<dbReference type="InterPro" id="IPR027417">
    <property type="entry name" value="P-loop_NTPase"/>
</dbReference>
<keyword evidence="2" id="KW-0802">TPR repeat</keyword>
<dbReference type="InterPro" id="IPR056884">
    <property type="entry name" value="NPHP3-like_N"/>
</dbReference>
<feature type="domain" description="DUF4062" evidence="3">
    <location>
        <begin position="6"/>
        <end position="102"/>
    </location>
</feature>
<organism evidence="5 6">
    <name type="scientific">Candidatus Sulfurimonas baltica</name>
    <dbReference type="NCBI Taxonomy" id="2740404"/>
    <lineage>
        <taxon>Bacteria</taxon>
        <taxon>Pseudomonadati</taxon>
        <taxon>Campylobacterota</taxon>
        <taxon>Epsilonproteobacteria</taxon>
        <taxon>Campylobacterales</taxon>
        <taxon>Sulfurimonadaceae</taxon>
        <taxon>Sulfurimonas</taxon>
    </lineage>
</organism>
<dbReference type="Pfam" id="PF13271">
    <property type="entry name" value="DUF4062"/>
    <property type="match status" value="1"/>
</dbReference>
<dbReference type="Gene3D" id="1.25.40.10">
    <property type="entry name" value="Tetratricopeptide repeat domain"/>
    <property type="match status" value="2"/>
</dbReference>
<sequence>MSKTFRLFISSTFNDFRKEREVLQTKVFPHIKDYASKEGYAFQPIDLRWGVSNEAQLDQKTLELCLSEVRACKSHMHPNFLIMIGDRYGWIPLPYAIEADEYEELLSLTTDDEKQQLQEWYKKDLNQLPASYILKERKEEYEEFEAWLKIEKNIRTILQSAVNNSSLNEEQTRKYFLSATEAEVEEGIIPYINPTKYQRETLLSKDSTLQTVDPEHIFGFFRDVDKTTQTEDKFIVDDYEEAQLFKKRVEDVLVDNNTLHVQTTQTDKDTLNEEYLTKFQDRMISFLEAQVDSQKTKEDSEKQTPLQIELAAQSYFAQTKRKDFLAQESLRETIANYISDDNQQPLVIYGESGRGKSALISKAIQEAEETLQKKVLYRFVSATPNSSSSKEILTSIFEELHVDIRTEEEKAKKDEDKLTINSNENQESFEDFSYRVYTEILNIKESIVVFIDAVDQLQNDDNFLWLPQQLPSNVKIVISALDDVKYKDDSKYLTTLKTKTDTLHLIPEFSEPIQLLKALLEKEDRTVDDYQTNYFLQQFENVKSPLYVSIATQEMKNWKSGDTTQTLQNTQQGIIEEFVENLYKVYHHNEEFVNKALGYIYASRDGLSESELLQLISADEEFIKRMAPETWHDNPNKELPLVHWSRLQTQLKPFLSSKTQDGEELMYFFHREFEDVIAKLPNQREEHEAVIKANQELIKQNQDKPFNSNRWGKLYATLITEYELRYKDKEKQKEFAEFIAIMTNNSDWVLEYLLHFSNIGTNHRRYNRMHKAIAYQESCLYISKDLYNDYLNSLTEPYAEDIPANSYGNLLVDNYILALTGLSFSYSKQNREEEAIDFLKESFKITKELYSKNQTRWIDTYLMVLNNLAENYRKHNHITEAIELGEESLKILRPLYYSDPAYWLEPYISVLGNFAGSLSDQNRLEEAIELQEESLGILTDLYKENPSYWAGEYALLLINLAATYSDANRQDQVINIEEEAVKIIKELFEQDPVLWVEYYTTSLHNLAFSYENQNRLDDAIELEEESLKILKEFYREDQNQWALDYMLALNSLGNLYIKEQRFEEALHIVQKAKNLSEKYFYYIPQQWTRSYLISMTDLAGVYGELGDYYNKIQIQIEKVQILGELYAIDHERWHEEYSNILKGLIGSLRNQNDQSRLLDTLTKLYVVTVRKFGQNSDMAQMMVKEIVAIKQQL</sequence>
<dbReference type="Gene3D" id="3.40.50.300">
    <property type="entry name" value="P-loop containing nucleotide triphosphate hydrolases"/>
    <property type="match status" value="1"/>
</dbReference>
<evidence type="ECO:0000259" key="3">
    <source>
        <dbReference type="Pfam" id="PF13271"/>
    </source>
</evidence>
<dbReference type="InterPro" id="IPR011990">
    <property type="entry name" value="TPR-like_helical_dom_sf"/>
</dbReference>
<dbReference type="RefSeq" id="WP_194372075.1">
    <property type="nucleotide sequence ID" value="NZ_CP054492.1"/>
</dbReference>
<dbReference type="Pfam" id="PF24883">
    <property type="entry name" value="NPHP3_N"/>
    <property type="match status" value="1"/>
</dbReference>
<dbReference type="InterPro" id="IPR019734">
    <property type="entry name" value="TPR_rpt"/>
</dbReference>
<dbReference type="InterPro" id="IPR052752">
    <property type="entry name" value="NACHT-WD_repeat"/>
</dbReference>
<dbReference type="AlphaFoldDB" id="A0A7S7LXI9"/>
<evidence type="ECO:0000256" key="1">
    <source>
        <dbReference type="ARBA" id="ARBA00022737"/>
    </source>
</evidence>
<feature type="domain" description="Nephrocystin 3-like N-terminal" evidence="4">
    <location>
        <begin position="336"/>
        <end position="477"/>
    </location>
</feature>
<dbReference type="InterPro" id="IPR025139">
    <property type="entry name" value="DUF4062"/>
</dbReference>
<dbReference type="PANTHER" id="PTHR19871:SF14">
    <property type="entry name" value="DUF4062 DOMAIN-CONTAINING PROTEIN"/>
    <property type="match status" value="1"/>
</dbReference>
<evidence type="ECO:0000313" key="5">
    <source>
        <dbReference type="EMBL" id="QOY53230.1"/>
    </source>
</evidence>
<dbReference type="SUPFAM" id="SSF52540">
    <property type="entry name" value="P-loop containing nucleoside triphosphate hydrolases"/>
    <property type="match status" value="1"/>
</dbReference>
<accession>A0A7S7LXI9</accession>
<dbReference type="PANTHER" id="PTHR19871">
    <property type="entry name" value="BETA TRANSDUCIN-RELATED PROTEIN"/>
    <property type="match status" value="1"/>
</dbReference>
<dbReference type="PROSITE" id="PS50005">
    <property type="entry name" value="TPR"/>
    <property type="match status" value="1"/>
</dbReference>
<dbReference type="KEGG" id="sbal:HUE88_06000"/>
<dbReference type="SUPFAM" id="SSF48452">
    <property type="entry name" value="TPR-like"/>
    <property type="match status" value="2"/>
</dbReference>
<dbReference type="EMBL" id="CP054492">
    <property type="protein sequence ID" value="QOY53230.1"/>
    <property type="molecule type" value="Genomic_DNA"/>
</dbReference>
<dbReference type="Proteomes" id="UP000593994">
    <property type="component" value="Chromosome"/>
</dbReference>
<evidence type="ECO:0000313" key="6">
    <source>
        <dbReference type="Proteomes" id="UP000593994"/>
    </source>
</evidence>
<protein>
    <submittedName>
        <fullName evidence="5">Tetratricopeptide repeat protein</fullName>
    </submittedName>
</protein>
<reference evidence="5 6" key="1">
    <citation type="submission" date="2020-05" db="EMBL/GenBank/DDBJ databases">
        <title>Sulfurimonas marisnigri, sp. nov., and Sulfurimonas baltica, sp. nov., manganese oxide reducing chemolithoautotrophs of the class Epsilonproteobacteria isolated from the pelagic redoxclines of the Black and Baltic Seas and emended description of the genus Sulfurimonas.</title>
        <authorList>
            <person name="Henkel J.V."/>
            <person name="Laudan C."/>
            <person name="Werner J."/>
            <person name="Neu T."/>
            <person name="Plewe S."/>
            <person name="Sproer C."/>
            <person name="Bunk B."/>
            <person name="Schulz-Vogt H.N."/>
        </authorList>
    </citation>
    <scope>NUCLEOTIDE SEQUENCE [LARGE SCALE GENOMIC DNA]</scope>
    <source>
        <strain evidence="5 6">GD2</strain>
    </source>
</reference>